<accession>A0AAV4UCR6</accession>
<dbReference type="Proteomes" id="UP001054945">
    <property type="component" value="Unassembled WGS sequence"/>
</dbReference>
<dbReference type="AlphaFoldDB" id="A0AAV4UCR6"/>
<proteinExistence type="predicted"/>
<evidence type="ECO:0000313" key="1">
    <source>
        <dbReference type="EMBL" id="GIY55647.1"/>
    </source>
</evidence>
<protein>
    <submittedName>
        <fullName evidence="1">Uncharacterized protein</fullName>
    </submittedName>
</protein>
<sequence>MLAHCHHSPHLWHCHILASLNPHATSLAMSYAQYSLPSFAHAGVLAANYTQAHSHNRPQQPPICHQPRLLLTTRPTCKILTGGLKCIVGE</sequence>
<comment type="caution">
    <text evidence="1">The sequence shown here is derived from an EMBL/GenBank/DDBJ whole genome shotgun (WGS) entry which is preliminary data.</text>
</comment>
<keyword evidence="2" id="KW-1185">Reference proteome</keyword>
<gene>
    <name evidence="1" type="ORF">CEXT_605101</name>
</gene>
<evidence type="ECO:0000313" key="2">
    <source>
        <dbReference type="Proteomes" id="UP001054945"/>
    </source>
</evidence>
<reference evidence="1 2" key="1">
    <citation type="submission" date="2021-06" db="EMBL/GenBank/DDBJ databases">
        <title>Caerostris extrusa draft genome.</title>
        <authorList>
            <person name="Kono N."/>
            <person name="Arakawa K."/>
        </authorList>
    </citation>
    <scope>NUCLEOTIDE SEQUENCE [LARGE SCALE GENOMIC DNA]</scope>
</reference>
<name>A0AAV4UCR6_CAEEX</name>
<organism evidence="1 2">
    <name type="scientific">Caerostris extrusa</name>
    <name type="common">Bark spider</name>
    <name type="synonym">Caerostris bankana</name>
    <dbReference type="NCBI Taxonomy" id="172846"/>
    <lineage>
        <taxon>Eukaryota</taxon>
        <taxon>Metazoa</taxon>
        <taxon>Ecdysozoa</taxon>
        <taxon>Arthropoda</taxon>
        <taxon>Chelicerata</taxon>
        <taxon>Arachnida</taxon>
        <taxon>Araneae</taxon>
        <taxon>Araneomorphae</taxon>
        <taxon>Entelegynae</taxon>
        <taxon>Araneoidea</taxon>
        <taxon>Araneidae</taxon>
        <taxon>Caerostris</taxon>
    </lineage>
</organism>
<dbReference type="EMBL" id="BPLR01012661">
    <property type="protein sequence ID" value="GIY55647.1"/>
    <property type="molecule type" value="Genomic_DNA"/>
</dbReference>